<dbReference type="EMBL" id="AZMM01018803">
    <property type="protein sequence ID" value="ETJ16960.1"/>
    <property type="molecule type" value="Genomic_DNA"/>
</dbReference>
<dbReference type="SUPFAM" id="SSF53098">
    <property type="entry name" value="Ribonuclease H-like"/>
    <property type="match status" value="1"/>
</dbReference>
<evidence type="ECO:0000313" key="1">
    <source>
        <dbReference type="EMBL" id="ETJ16960.1"/>
    </source>
</evidence>
<dbReference type="PANTHER" id="PTHR46889">
    <property type="entry name" value="TRANSPOSASE INSF FOR INSERTION SEQUENCE IS3B-RELATED"/>
    <property type="match status" value="1"/>
</dbReference>
<gene>
    <name evidence="1" type="ORF">Q604_UNBc4C00022G0006</name>
</gene>
<dbReference type="GO" id="GO:0003676">
    <property type="term" value="F:nucleic acid binding"/>
    <property type="evidence" value="ECO:0007669"/>
    <property type="project" value="InterPro"/>
</dbReference>
<name>W1WIL3_9ZZZZ</name>
<dbReference type="InterPro" id="IPR012337">
    <property type="entry name" value="RNaseH-like_sf"/>
</dbReference>
<proteinExistence type="predicted"/>
<dbReference type="Gene3D" id="3.30.420.10">
    <property type="entry name" value="Ribonuclease H-like superfamily/Ribonuclease H"/>
    <property type="match status" value="1"/>
</dbReference>
<comment type="caution">
    <text evidence="1">The sequence shown here is derived from an EMBL/GenBank/DDBJ whole genome shotgun (WGS) entry which is preliminary data.</text>
</comment>
<dbReference type="InterPro" id="IPR050900">
    <property type="entry name" value="Transposase_IS3/IS150/IS904"/>
</dbReference>
<dbReference type="AlphaFoldDB" id="W1WIL3"/>
<dbReference type="InterPro" id="IPR036397">
    <property type="entry name" value="RNaseH_sf"/>
</dbReference>
<dbReference type="PANTHER" id="PTHR46889:SF4">
    <property type="entry name" value="TRANSPOSASE INSO FOR INSERTION SEQUENCE ELEMENT IS911B-RELATED"/>
    <property type="match status" value="1"/>
</dbReference>
<reference evidence="1" key="1">
    <citation type="submission" date="2013-12" db="EMBL/GenBank/DDBJ databases">
        <title>A Varibaculum cambriense genome reconstructed from a premature infant gut community with otherwise low bacterial novelty that shifts toward anaerobic metabolism during the third week of life.</title>
        <authorList>
            <person name="Brown C.T."/>
            <person name="Sharon I."/>
            <person name="Thomas B.C."/>
            <person name="Castelle C.J."/>
            <person name="Morowitz M.J."/>
            <person name="Banfield J.F."/>
        </authorList>
    </citation>
    <scope>NUCLEOTIDE SEQUENCE</scope>
</reference>
<organism evidence="1">
    <name type="scientific">human gut metagenome</name>
    <dbReference type="NCBI Taxonomy" id="408170"/>
    <lineage>
        <taxon>unclassified sequences</taxon>
        <taxon>metagenomes</taxon>
        <taxon>organismal metagenomes</taxon>
    </lineage>
</organism>
<protein>
    <submittedName>
        <fullName evidence="1">ISSag5 transposase</fullName>
    </submittedName>
</protein>
<sequence length="138" mass="16149">MPANIHVTKRIKYETIFKCKEYFSVRKMCKVLGVRESGMYPERVEKINPKTNSKEIDNTEGIIFHSDRGSQYRSKGYKNMLDENKIISSMIKSGCPYDNSCVEGFFAILKKECIYRKSYATIEEIASSWCVWIYRTIL</sequence>
<accession>W1WIL3</accession>